<organism evidence="15 16">
    <name type="scientific">Paramuricea clavata</name>
    <name type="common">Red gorgonian</name>
    <name type="synonym">Violescent sea-whip</name>
    <dbReference type="NCBI Taxonomy" id="317549"/>
    <lineage>
        <taxon>Eukaryota</taxon>
        <taxon>Metazoa</taxon>
        <taxon>Cnidaria</taxon>
        <taxon>Anthozoa</taxon>
        <taxon>Octocorallia</taxon>
        <taxon>Malacalcyonacea</taxon>
        <taxon>Plexauridae</taxon>
        <taxon>Paramuricea</taxon>
    </lineage>
</organism>
<evidence type="ECO:0000256" key="13">
    <source>
        <dbReference type="PROSITE-ProRule" id="PRU00634"/>
    </source>
</evidence>
<comment type="subcellular location">
    <subcellularLocation>
        <location evidence="1">Membrane</location>
    </subcellularLocation>
</comment>
<evidence type="ECO:0000256" key="1">
    <source>
        <dbReference type="ARBA" id="ARBA00004370"/>
    </source>
</evidence>
<feature type="compositionally biased region" description="Acidic residues" evidence="14">
    <location>
        <begin position="955"/>
        <end position="974"/>
    </location>
</feature>
<feature type="compositionally biased region" description="Acidic residues" evidence="14">
    <location>
        <begin position="789"/>
        <end position="808"/>
    </location>
</feature>
<feature type="compositionally biased region" description="Basic and acidic residues" evidence="14">
    <location>
        <begin position="882"/>
        <end position="896"/>
    </location>
</feature>
<dbReference type="SMART" id="SM00179">
    <property type="entry name" value="EGF_CA"/>
    <property type="match status" value="3"/>
</dbReference>
<evidence type="ECO:0000256" key="6">
    <source>
        <dbReference type="ARBA" id="ARBA00022837"/>
    </source>
</evidence>
<dbReference type="Pfam" id="PF05735">
    <property type="entry name" value="TSP_C"/>
    <property type="match status" value="1"/>
</dbReference>
<keyword evidence="7" id="KW-0130">Cell adhesion</keyword>
<dbReference type="SUPFAM" id="SSF103647">
    <property type="entry name" value="TSP type-3 repeat"/>
    <property type="match status" value="3"/>
</dbReference>
<dbReference type="Proteomes" id="UP001152795">
    <property type="component" value="Unassembled WGS sequence"/>
</dbReference>
<comment type="caution">
    <text evidence="15">The sequence shown here is derived from an EMBL/GenBank/DDBJ whole genome shotgun (WGS) entry which is preliminary data.</text>
</comment>
<feature type="region of interest" description="Disordered" evidence="14">
    <location>
        <begin position="944"/>
        <end position="983"/>
    </location>
</feature>
<dbReference type="InterPro" id="IPR008859">
    <property type="entry name" value="Thrombospondin_C"/>
</dbReference>
<evidence type="ECO:0000256" key="10">
    <source>
        <dbReference type="ARBA" id="ARBA00023180"/>
    </source>
</evidence>
<feature type="compositionally biased region" description="Polar residues" evidence="14">
    <location>
        <begin position="900"/>
        <end position="913"/>
    </location>
</feature>
<dbReference type="Gene3D" id="2.60.40.60">
    <property type="entry name" value="Cadherins"/>
    <property type="match status" value="2"/>
</dbReference>
<dbReference type="SUPFAM" id="SSF49313">
    <property type="entry name" value="Cadherin-like"/>
    <property type="match status" value="2"/>
</dbReference>
<dbReference type="InterPro" id="IPR003367">
    <property type="entry name" value="Thrombospondin_3-like_rpt"/>
</dbReference>
<evidence type="ECO:0000256" key="12">
    <source>
        <dbReference type="PROSITE-ProRule" id="PRU00076"/>
    </source>
</evidence>
<evidence type="ECO:0000256" key="3">
    <source>
        <dbReference type="ARBA" id="ARBA00022536"/>
    </source>
</evidence>
<evidence type="ECO:0000256" key="8">
    <source>
        <dbReference type="ARBA" id="ARBA00023136"/>
    </source>
</evidence>
<gene>
    <name evidence="15" type="ORF">PACLA_8A057756</name>
</gene>
<evidence type="ECO:0000256" key="7">
    <source>
        <dbReference type="ARBA" id="ARBA00022889"/>
    </source>
</evidence>
<keyword evidence="6 11" id="KW-0106">Calcium</keyword>
<dbReference type="PROSITE" id="PS50268">
    <property type="entry name" value="CADHERIN_2"/>
    <property type="match status" value="1"/>
</dbReference>
<dbReference type="PROSITE" id="PS51236">
    <property type="entry name" value="TSP_CTER"/>
    <property type="match status" value="1"/>
</dbReference>
<dbReference type="FunFam" id="2.10.25.10:FF:000038">
    <property type="entry name" value="Fibrillin 2"/>
    <property type="match status" value="1"/>
</dbReference>
<keyword evidence="3 12" id="KW-0245">EGF-like domain</keyword>
<dbReference type="OrthoDB" id="14563at2759"/>
<dbReference type="SMART" id="SM00181">
    <property type="entry name" value="EGF"/>
    <property type="match status" value="5"/>
</dbReference>
<feature type="repeat" description="TSP type-3" evidence="13">
    <location>
        <begin position="949"/>
        <end position="984"/>
    </location>
</feature>
<protein>
    <submittedName>
        <fullName evidence="15">Cartilage oligomeric matrix -like</fullName>
    </submittedName>
</protein>
<dbReference type="GO" id="GO:0007156">
    <property type="term" value="P:homophilic cell adhesion via plasma membrane adhesion molecules"/>
    <property type="evidence" value="ECO:0007669"/>
    <property type="project" value="InterPro"/>
</dbReference>
<dbReference type="InterPro" id="IPR018097">
    <property type="entry name" value="EGF_Ca-bd_CS"/>
</dbReference>
<feature type="non-terminal residue" evidence="15">
    <location>
        <position position="1473"/>
    </location>
</feature>
<evidence type="ECO:0000256" key="4">
    <source>
        <dbReference type="ARBA" id="ARBA00022729"/>
    </source>
</evidence>
<evidence type="ECO:0000256" key="14">
    <source>
        <dbReference type="SAM" id="MobiDB-lite"/>
    </source>
</evidence>
<dbReference type="SUPFAM" id="SSF49899">
    <property type="entry name" value="Concanavalin A-like lectins/glucanases"/>
    <property type="match status" value="2"/>
</dbReference>
<dbReference type="InterPro" id="IPR013320">
    <property type="entry name" value="ConA-like_dom_sf"/>
</dbReference>
<dbReference type="CDD" id="cd11304">
    <property type="entry name" value="Cadherin_repeat"/>
    <property type="match status" value="2"/>
</dbReference>
<dbReference type="InterPro" id="IPR001881">
    <property type="entry name" value="EGF-like_Ca-bd_dom"/>
</dbReference>
<dbReference type="PANTHER" id="PTHR10199">
    <property type="entry name" value="THROMBOSPONDIN"/>
    <property type="match status" value="1"/>
</dbReference>
<dbReference type="InterPro" id="IPR000742">
    <property type="entry name" value="EGF"/>
</dbReference>
<sequence>FTVASRNIFTYSGGEVLTFAGGEELYVFINKQLVVQLFHDPANNSIPCAVVELQAVSDDGSIEVKEGVLSNHNCENLKQSINKVQLNLLVGVPYRLDVFLAERFLCQSVFLYQASNISFVQPWQQTKAVDYLATVPESLHVGALVQEFRIGDKFTTGPYNVKVLSGNNQRRFTIKPSTYTPPTSPPPPVEKTVNIAGDTVVLCVNSSNITQPIADVSTTVETFTRPSGNTAALLTLAKNLDFEATREYQILLEVTDTASDQKGNITMRVIVQDVNDNCPILPRVSYSFTPVPPLVQAAFFTIKATDLDSDENARISYYPQRITETDEVSRTRYYTNNFTEVVWVNKTIETRWTYRIYAVDNGNPRRGDFIPVNVTVNATCTSHANFVINNITGEVFLRAPTLTGSEYPRNSTQRPMCRRCRTGHYCVGDGTELPCGKSSPTEYSFAGANECDKCPEGWLCHNGTALPCPADTWVACNESFCPEKCNACEPGTVCFNGKQTDCLPGTYSNGTGFPCQLCPPGSYNNITRATTCTCCPVGYTSTYRKNGCRACHVREWAEEGSFPFCGLCKTCVTPSQCPCLAVPSPCFPGVACRNLDYGNFQCGDCPAGYEWNGTDCVDINECTRASPCNSSCTNLIPGYRCGGCPAGHRGSAPSGIGLEQATNSKQSCEDIDECLEGGHLCDGNAKCINTIGSYKCGACNAGYIGNGYSGCIPGDFCDAGVSDCHSNATCTSQGSGRYTCECKVGFGGNGYEECGPDTDLDGIPDKGLSCIDPHCKRDNCPYVPNEGQGDNDDDSDGDDCDTDDDNDNIPDVVDNCPFVRNDDQKDSDSDRVGDACDNCNTTSNSAQQDLDGDGTGDECDDDIDGDGLLNANDTCPKLNTTDQRDVDGDRVGDKCDNCPNRPNGNQNDSNQNGYGDVCDDPAIAGNDRDGDSVFNDYDNCVNLPNAEQANKDDDASGDACDDDSDNDGVPDTEDNCPLVQNPDQSHLNLTFDAIGAEVGDLCNKDFDGDGFPDNQDSCPHVDNIHKTSFLHHFIVWLDRQSTDNDVWKISNEGRDIQHTSNRSNPSMLIGNQRYGPVDFSGTIFVNTDEGLNYIGFVFGYQSNRKFYSVMWRHKNLNLDQNTYQAGIKGLQLKLINSNTGPSNNLAHALWHSGDTSNQVSLLWHDPLMQGWEHKTAYRFYLKYRPSVGKIRLIVKEGDSVLADSGDIYDTTITGGRLGVIVYGQNDVIWSRLQANCQDRENHALLFDGVDDYVLLPSVKDLQLTDSFTISAWIMLAQSYPTTLMPVVCTTDDTICLYIENRKLRGRLGTAVVSSNGIIDGENWHHVTLIYDAQRHELVTFLNGTEDARLINVQPLSWVNNSVVYLARNSNGFFKGMLDDVSFWPVKQQDNEVKEYSKLAGLSWPKHKRIVRAHYTMDQRLGTVVLDESGNNLDGSLKGNPQWVQSSLDKVRFQLTYPNNRKRRHVAGIIHTEL</sequence>
<dbReference type="InterPro" id="IPR049883">
    <property type="entry name" value="NOTCH1_EGF-like"/>
</dbReference>
<dbReference type="EMBL" id="CACRXK020000227">
    <property type="protein sequence ID" value="CAB3979782.1"/>
    <property type="molecule type" value="Genomic_DNA"/>
</dbReference>
<dbReference type="Pfam" id="PF02412">
    <property type="entry name" value="TSP_3"/>
    <property type="match status" value="6"/>
</dbReference>
<feature type="compositionally biased region" description="Basic and acidic residues" evidence="14">
    <location>
        <begin position="820"/>
        <end position="833"/>
    </location>
</feature>
<reference evidence="15" key="1">
    <citation type="submission" date="2020-04" db="EMBL/GenBank/DDBJ databases">
        <authorList>
            <person name="Alioto T."/>
            <person name="Alioto T."/>
            <person name="Gomez Garrido J."/>
        </authorList>
    </citation>
    <scope>NUCLEOTIDE SEQUENCE</scope>
    <source>
        <strain evidence="15">A484AB</strain>
    </source>
</reference>
<dbReference type="SUPFAM" id="SSF57196">
    <property type="entry name" value="EGF/Laminin"/>
    <property type="match status" value="1"/>
</dbReference>
<accession>A0A7D9D9F1</accession>
<dbReference type="PANTHER" id="PTHR10199:SF110">
    <property type="entry name" value="TSP C-TERMINAL DOMAIN-CONTAINING PROTEIN"/>
    <property type="match status" value="1"/>
</dbReference>
<dbReference type="Gene3D" id="4.10.1080.10">
    <property type="entry name" value="TSP type-3 repeat"/>
    <property type="match status" value="3"/>
</dbReference>
<dbReference type="Gene3D" id="2.10.25.10">
    <property type="entry name" value="Laminin"/>
    <property type="match status" value="3"/>
</dbReference>
<evidence type="ECO:0000256" key="5">
    <source>
        <dbReference type="ARBA" id="ARBA00022737"/>
    </source>
</evidence>
<keyword evidence="4" id="KW-0732">Signal</keyword>
<dbReference type="GO" id="GO:0005509">
    <property type="term" value="F:calcium ion binding"/>
    <property type="evidence" value="ECO:0007669"/>
    <property type="project" value="UniProtKB-UniRule"/>
</dbReference>
<keyword evidence="8" id="KW-0472">Membrane</keyword>
<evidence type="ECO:0000256" key="11">
    <source>
        <dbReference type="PROSITE-ProRule" id="PRU00043"/>
    </source>
</evidence>
<dbReference type="InterPro" id="IPR002126">
    <property type="entry name" value="Cadherin-like_dom"/>
</dbReference>
<dbReference type="FunFam" id="2.10.25.10:FF:000027">
    <property type="entry name" value="Thrombospondin 3"/>
    <property type="match status" value="1"/>
</dbReference>
<feature type="region of interest" description="Disordered" evidence="14">
    <location>
        <begin position="783"/>
        <end position="833"/>
    </location>
</feature>
<dbReference type="PROSITE" id="PS01186">
    <property type="entry name" value="EGF_2"/>
    <property type="match status" value="1"/>
</dbReference>
<comment type="similarity">
    <text evidence="2">Belongs to the thrombospondin family.</text>
</comment>
<dbReference type="SMART" id="SM00112">
    <property type="entry name" value="CA"/>
    <property type="match status" value="1"/>
</dbReference>
<dbReference type="PROSITE" id="PS50026">
    <property type="entry name" value="EGF_3"/>
    <property type="match status" value="2"/>
</dbReference>
<dbReference type="InterPro" id="IPR020894">
    <property type="entry name" value="Cadherin_CS"/>
</dbReference>
<dbReference type="InterPro" id="IPR017897">
    <property type="entry name" value="Thrombospondin_3_rpt"/>
</dbReference>
<keyword evidence="9" id="KW-1015">Disulfide bond</keyword>
<keyword evidence="10" id="KW-0325">Glycoprotein</keyword>
<dbReference type="InterPro" id="IPR028974">
    <property type="entry name" value="TSP_type-3_rpt"/>
</dbReference>
<evidence type="ECO:0000256" key="9">
    <source>
        <dbReference type="ARBA" id="ARBA00023157"/>
    </source>
</evidence>
<comment type="caution">
    <text evidence="12">Lacks conserved residue(s) required for the propagation of feature annotation.</text>
</comment>
<dbReference type="InterPro" id="IPR015919">
    <property type="entry name" value="Cadherin-like_sf"/>
</dbReference>
<dbReference type="PROSITE" id="PS51234">
    <property type="entry name" value="TSP3"/>
    <property type="match status" value="1"/>
</dbReference>
<evidence type="ECO:0000256" key="2">
    <source>
        <dbReference type="ARBA" id="ARBA00009456"/>
    </source>
</evidence>
<dbReference type="PRINTS" id="PR00205">
    <property type="entry name" value="CADHERIN"/>
</dbReference>
<dbReference type="Gene3D" id="2.60.120.200">
    <property type="match status" value="2"/>
</dbReference>
<proteinExistence type="inferred from homology"/>
<dbReference type="Pfam" id="PF13385">
    <property type="entry name" value="Laminin_G_3"/>
    <property type="match status" value="1"/>
</dbReference>
<keyword evidence="16" id="KW-1185">Reference proteome</keyword>
<dbReference type="PROSITE" id="PS01187">
    <property type="entry name" value="EGF_CA"/>
    <property type="match status" value="2"/>
</dbReference>
<dbReference type="PROSITE" id="PS00232">
    <property type="entry name" value="CADHERIN_1"/>
    <property type="match status" value="1"/>
</dbReference>
<name>A0A7D9D9F1_PARCT</name>
<dbReference type="SMART" id="SM01411">
    <property type="entry name" value="Ephrin_rec_like"/>
    <property type="match status" value="2"/>
</dbReference>
<feature type="region of interest" description="Disordered" evidence="14">
    <location>
        <begin position="870"/>
        <end position="923"/>
    </location>
</feature>
<evidence type="ECO:0000313" key="15">
    <source>
        <dbReference type="EMBL" id="CAB3979782.1"/>
    </source>
</evidence>
<dbReference type="GO" id="GO:0005886">
    <property type="term" value="C:plasma membrane"/>
    <property type="evidence" value="ECO:0007669"/>
    <property type="project" value="InterPro"/>
</dbReference>
<dbReference type="FunFam" id="4.10.1080.10:FF:000001">
    <property type="entry name" value="Thrombospondin 3"/>
    <property type="match status" value="1"/>
</dbReference>
<dbReference type="CDD" id="cd00054">
    <property type="entry name" value="EGF_CA"/>
    <property type="match status" value="2"/>
</dbReference>
<evidence type="ECO:0000313" key="16">
    <source>
        <dbReference type="Proteomes" id="UP001152795"/>
    </source>
</evidence>
<dbReference type="Pfam" id="PF07645">
    <property type="entry name" value="EGF_CA"/>
    <property type="match status" value="2"/>
</dbReference>
<keyword evidence="5" id="KW-0677">Repeat</keyword>
<dbReference type="GO" id="GO:0005576">
    <property type="term" value="C:extracellular region"/>
    <property type="evidence" value="ECO:0007669"/>
    <property type="project" value="InterPro"/>
</dbReference>